<comment type="caution">
    <text evidence="6">The sequence shown here is derived from an EMBL/GenBank/DDBJ whole genome shotgun (WGS) entry which is preliminary data.</text>
</comment>
<evidence type="ECO:0000256" key="3">
    <source>
        <dbReference type="ARBA" id="ARBA00022692"/>
    </source>
</evidence>
<dbReference type="Pfam" id="PF04011">
    <property type="entry name" value="LemA"/>
    <property type="match status" value="1"/>
</dbReference>
<evidence type="ECO:0000256" key="1">
    <source>
        <dbReference type="ARBA" id="ARBA00004167"/>
    </source>
</evidence>
<gene>
    <name evidence="6" type="ORF">GCM10023315_05030</name>
</gene>
<evidence type="ECO:0000313" key="6">
    <source>
        <dbReference type="EMBL" id="GAA4960168.1"/>
    </source>
</evidence>
<sequence>MKKFLPWIVLGILVLGLYSWGKAINNTAVELEADAKTAWSNVESAYQRRNDLYSSVIKTIQGSADFERKTLNEVIEARSKATSINFDTNNLTAENLEVFQKAQANLSGSFSRLIANFERYPELNTTIQFREFIAQKEGTENRINVARDRFNEAVNKYDIHTTKFPNKILTGMFGFKEMDRFKSDPGSEKVPDEEYNFN</sequence>
<comment type="subcellular location">
    <subcellularLocation>
        <location evidence="1">Membrane</location>
        <topology evidence="1">Single-pass membrane protein</topology>
    </subcellularLocation>
</comment>
<name>A0ABP9H2J2_9FLAO</name>
<evidence type="ECO:0000256" key="5">
    <source>
        <dbReference type="ARBA" id="ARBA00023136"/>
    </source>
</evidence>
<keyword evidence="7" id="KW-1185">Reference proteome</keyword>
<proteinExistence type="inferred from homology"/>
<dbReference type="RefSeq" id="WP_345164194.1">
    <property type="nucleotide sequence ID" value="NZ_BAABJK010000003.1"/>
</dbReference>
<organism evidence="6 7">
    <name type="scientific">Algibacter aquimarinus</name>
    <dbReference type="NCBI Taxonomy" id="1136748"/>
    <lineage>
        <taxon>Bacteria</taxon>
        <taxon>Pseudomonadati</taxon>
        <taxon>Bacteroidota</taxon>
        <taxon>Flavobacteriia</taxon>
        <taxon>Flavobacteriales</taxon>
        <taxon>Flavobacteriaceae</taxon>
        <taxon>Algibacter</taxon>
    </lineage>
</organism>
<comment type="similarity">
    <text evidence="2">Belongs to the LemA family.</text>
</comment>
<dbReference type="InterPro" id="IPR023353">
    <property type="entry name" value="LemA-like_dom_sf"/>
</dbReference>
<accession>A0ABP9H2J2</accession>
<evidence type="ECO:0000313" key="7">
    <source>
        <dbReference type="Proteomes" id="UP001501692"/>
    </source>
</evidence>
<keyword evidence="4" id="KW-1133">Transmembrane helix</keyword>
<dbReference type="PANTHER" id="PTHR34478:SF2">
    <property type="entry name" value="MEMBRANE PROTEIN"/>
    <property type="match status" value="1"/>
</dbReference>
<evidence type="ECO:0000256" key="4">
    <source>
        <dbReference type="ARBA" id="ARBA00022989"/>
    </source>
</evidence>
<protein>
    <submittedName>
        <fullName evidence="6">LemA family protein</fullName>
    </submittedName>
</protein>
<dbReference type="EMBL" id="BAABJK010000003">
    <property type="protein sequence ID" value="GAA4960168.1"/>
    <property type="molecule type" value="Genomic_DNA"/>
</dbReference>
<dbReference type="Proteomes" id="UP001501692">
    <property type="component" value="Unassembled WGS sequence"/>
</dbReference>
<keyword evidence="5" id="KW-0472">Membrane</keyword>
<dbReference type="Gene3D" id="1.20.1440.20">
    <property type="entry name" value="LemA-like domain"/>
    <property type="match status" value="1"/>
</dbReference>
<dbReference type="InterPro" id="IPR007156">
    <property type="entry name" value="MamQ_LemA"/>
</dbReference>
<dbReference type="PANTHER" id="PTHR34478">
    <property type="entry name" value="PROTEIN LEMA"/>
    <property type="match status" value="1"/>
</dbReference>
<evidence type="ECO:0000256" key="2">
    <source>
        <dbReference type="ARBA" id="ARBA00008854"/>
    </source>
</evidence>
<dbReference type="SUPFAM" id="SSF140478">
    <property type="entry name" value="LemA-like"/>
    <property type="match status" value="1"/>
</dbReference>
<keyword evidence="3" id="KW-0812">Transmembrane</keyword>
<reference evidence="7" key="1">
    <citation type="journal article" date="2019" name="Int. J. Syst. Evol. Microbiol.">
        <title>The Global Catalogue of Microorganisms (GCM) 10K type strain sequencing project: providing services to taxonomists for standard genome sequencing and annotation.</title>
        <authorList>
            <consortium name="The Broad Institute Genomics Platform"/>
            <consortium name="The Broad Institute Genome Sequencing Center for Infectious Disease"/>
            <person name="Wu L."/>
            <person name="Ma J."/>
        </authorList>
    </citation>
    <scope>NUCLEOTIDE SEQUENCE [LARGE SCALE GENOMIC DNA]</scope>
    <source>
        <strain evidence="7">JCM 18287</strain>
    </source>
</reference>